<reference evidence="2 3" key="1">
    <citation type="submission" date="2017-04" db="EMBL/GenBank/DDBJ databases">
        <title>Genome Sequence of the Model Brown-Rot Fungus Postia placenta SB12.</title>
        <authorList>
            <consortium name="DOE Joint Genome Institute"/>
            <person name="Gaskell J."/>
            <person name="Kersten P."/>
            <person name="Larrondo L.F."/>
            <person name="Canessa P."/>
            <person name="Martinez D."/>
            <person name="Hibbett D."/>
            <person name="Schmoll M."/>
            <person name="Kubicek C.P."/>
            <person name="Martinez A.T."/>
            <person name="Yadav J."/>
            <person name="Master E."/>
            <person name="Magnuson J.K."/>
            <person name="James T."/>
            <person name="Yaver D."/>
            <person name="Berka R."/>
            <person name="Labutti K."/>
            <person name="Lipzen A."/>
            <person name="Aerts A."/>
            <person name="Barry K."/>
            <person name="Henrissat B."/>
            <person name="Blanchette R."/>
            <person name="Grigoriev I."/>
            <person name="Cullen D."/>
        </authorList>
    </citation>
    <scope>NUCLEOTIDE SEQUENCE [LARGE SCALE GENOMIC DNA]</scope>
    <source>
        <strain evidence="2 3">MAD-698-R-SB12</strain>
    </source>
</reference>
<dbReference type="Pfam" id="PF00724">
    <property type="entry name" value="Oxidored_FMN"/>
    <property type="match status" value="1"/>
</dbReference>
<dbReference type="CDD" id="cd02933">
    <property type="entry name" value="OYE_like_FMN"/>
    <property type="match status" value="1"/>
</dbReference>
<dbReference type="Gene3D" id="3.20.20.70">
    <property type="entry name" value="Aldolase class I"/>
    <property type="match status" value="1"/>
</dbReference>
<dbReference type="AlphaFoldDB" id="A0A1X6N129"/>
<proteinExistence type="predicted"/>
<dbReference type="GO" id="GO:0010181">
    <property type="term" value="F:FMN binding"/>
    <property type="evidence" value="ECO:0007669"/>
    <property type="project" value="InterPro"/>
</dbReference>
<dbReference type="EMBL" id="KZ110597">
    <property type="protein sequence ID" value="OSX62200.1"/>
    <property type="molecule type" value="Genomic_DNA"/>
</dbReference>
<dbReference type="Proteomes" id="UP000194127">
    <property type="component" value="Unassembled WGS sequence"/>
</dbReference>
<dbReference type="RefSeq" id="XP_024338994.1">
    <property type="nucleotide sequence ID" value="XM_024485485.1"/>
</dbReference>
<dbReference type="PANTHER" id="PTHR22893:SF91">
    <property type="entry name" value="NADPH DEHYDROGENASE 2-RELATED"/>
    <property type="match status" value="1"/>
</dbReference>
<dbReference type="STRING" id="670580.A0A1X6N129"/>
<evidence type="ECO:0000313" key="3">
    <source>
        <dbReference type="Proteomes" id="UP000194127"/>
    </source>
</evidence>
<accession>A0A1X6N129</accession>
<dbReference type="FunFam" id="3.20.20.70:FF:000138">
    <property type="entry name" value="NADPH dehydrogenase 1"/>
    <property type="match status" value="1"/>
</dbReference>
<dbReference type="GeneID" id="36330434"/>
<evidence type="ECO:0000259" key="1">
    <source>
        <dbReference type="Pfam" id="PF00724"/>
    </source>
</evidence>
<protein>
    <recommendedName>
        <fullName evidence="1">NADH:flavin oxidoreductase/NADH oxidase N-terminal domain-containing protein</fullName>
    </recommendedName>
</protein>
<feature type="domain" description="NADH:flavin oxidoreductase/NADH oxidase N-terminal" evidence="1">
    <location>
        <begin position="8"/>
        <end position="345"/>
    </location>
</feature>
<dbReference type="SUPFAM" id="SSF51395">
    <property type="entry name" value="FMN-linked oxidoreductases"/>
    <property type="match status" value="1"/>
</dbReference>
<evidence type="ECO:0000313" key="2">
    <source>
        <dbReference type="EMBL" id="OSX62200.1"/>
    </source>
</evidence>
<organism evidence="2 3">
    <name type="scientific">Postia placenta MAD-698-R-SB12</name>
    <dbReference type="NCBI Taxonomy" id="670580"/>
    <lineage>
        <taxon>Eukaryota</taxon>
        <taxon>Fungi</taxon>
        <taxon>Dikarya</taxon>
        <taxon>Basidiomycota</taxon>
        <taxon>Agaricomycotina</taxon>
        <taxon>Agaricomycetes</taxon>
        <taxon>Polyporales</taxon>
        <taxon>Adustoporiaceae</taxon>
        <taxon>Rhodonia</taxon>
    </lineage>
</organism>
<gene>
    <name evidence="2" type="ORF">POSPLADRAFT_1142887</name>
</gene>
<dbReference type="GO" id="GO:0003959">
    <property type="term" value="F:NADPH dehydrogenase activity"/>
    <property type="evidence" value="ECO:0007669"/>
    <property type="project" value="TreeGrafter"/>
</dbReference>
<sequence length="376" mass="41404">MFAAFVPKLFQPTKVGTFTLSHRVVLAPLARFRANKAHVHGDLAVEYYAQRASVPGTLLVTEATVISAKAGGYDNVPGIWNDEQVVAWKRVPAYLLSWVTDAVHAKGSRIFCQLWAFGRAATPSVLEQDGFDICSASDIPIADGTAKPRPLTIPEIHEYVQLYTAAATNAIRAGFDGVELHGANGYLIDQFLQDVSNKRTDEYGGSVENRCRFAFEIIESVVKAIGVNKVAIRLSPWSTFQDMGMKDPKPTFAYLVSHIAEAHPDFAYIHVVEPRAEGGSDRIVLAAESNDFLREIWAPRPFIAAGGFTRDTAFEASEKTGELVAFGQFFISNPDLPLRLAKNLPIVKGNRDTYYLVESPKGYIDYPFVDETAARV</sequence>
<dbReference type="PANTHER" id="PTHR22893">
    <property type="entry name" value="NADH OXIDOREDUCTASE-RELATED"/>
    <property type="match status" value="1"/>
</dbReference>
<dbReference type="InterPro" id="IPR001155">
    <property type="entry name" value="OxRdtase_FMN_N"/>
</dbReference>
<dbReference type="InterPro" id="IPR013785">
    <property type="entry name" value="Aldolase_TIM"/>
</dbReference>
<dbReference type="OrthoDB" id="276546at2759"/>
<name>A0A1X6N129_9APHY</name>
<keyword evidence="3" id="KW-1185">Reference proteome</keyword>
<dbReference type="InterPro" id="IPR045247">
    <property type="entry name" value="Oye-like"/>
</dbReference>